<dbReference type="InterPro" id="IPR010920">
    <property type="entry name" value="LSM_dom_sf"/>
</dbReference>
<dbReference type="InterPro" id="IPR046856">
    <property type="entry name" value="Gemin6_C"/>
</dbReference>
<dbReference type="GO" id="GO:0005634">
    <property type="term" value="C:nucleus"/>
    <property type="evidence" value="ECO:0007669"/>
    <property type="project" value="InterPro"/>
</dbReference>
<accession>A0A9Q0M4F5</accession>
<dbReference type="SUPFAM" id="SSF50182">
    <property type="entry name" value="Sm-like ribonucleoproteins"/>
    <property type="match status" value="1"/>
</dbReference>
<keyword evidence="3" id="KW-1185">Reference proteome</keyword>
<dbReference type="PANTHER" id="PTHR14710">
    <property type="entry name" value="GEM-ASSOCIATED PROTEIN 6"/>
    <property type="match status" value="1"/>
</dbReference>
<reference evidence="2" key="1">
    <citation type="submission" date="2022-12" db="EMBL/GenBank/DDBJ databases">
        <title>Genome assemblies of Blomia tropicalis.</title>
        <authorList>
            <person name="Cui Y."/>
        </authorList>
    </citation>
    <scope>NUCLEOTIDE SEQUENCE</scope>
    <source>
        <tissue evidence="2">Adult mites</tissue>
    </source>
</reference>
<dbReference type="InterPro" id="IPR047574">
    <property type="entry name" value="AD"/>
</dbReference>
<dbReference type="AlphaFoldDB" id="A0A9Q0M4F5"/>
<dbReference type="Proteomes" id="UP001142055">
    <property type="component" value="Chromosome 3"/>
</dbReference>
<name>A0A9Q0M4F5_BLOTA</name>
<evidence type="ECO:0000313" key="2">
    <source>
        <dbReference type="EMBL" id="KAJ6217265.1"/>
    </source>
</evidence>
<dbReference type="OrthoDB" id="77463at2759"/>
<dbReference type="GO" id="GO:0000387">
    <property type="term" value="P:spliceosomal snRNP assembly"/>
    <property type="evidence" value="ECO:0007669"/>
    <property type="project" value="TreeGrafter"/>
</dbReference>
<gene>
    <name evidence="2" type="ORF">RDWZM_008422</name>
</gene>
<dbReference type="Gene3D" id="2.30.30.100">
    <property type="match status" value="1"/>
</dbReference>
<proteinExistence type="predicted"/>
<dbReference type="Pfam" id="PF20417">
    <property type="entry name" value="Gemin6_C"/>
    <property type="match status" value="1"/>
</dbReference>
<protein>
    <recommendedName>
        <fullName evidence="1">AD domain-containing protein</fullName>
    </recommendedName>
</protein>
<dbReference type="EMBL" id="JAPWDV010000003">
    <property type="protein sequence ID" value="KAJ6217265.1"/>
    <property type="molecule type" value="Genomic_DNA"/>
</dbReference>
<evidence type="ECO:0000313" key="3">
    <source>
        <dbReference type="Proteomes" id="UP001142055"/>
    </source>
</evidence>
<dbReference type="GO" id="GO:0000245">
    <property type="term" value="P:spliceosomal complex assembly"/>
    <property type="evidence" value="ECO:0007669"/>
    <property type="project" value="InterPro"/>
</dbReference>
<dbReference type="GO" id="GO:0032797">
    <property type="term" value="C:SMN complex"/>
    <property type="evidence" value="ECO:0007669"/>
    <property type="project" value="TreeGrafter"/>
</dbReference>
<dbReference type="PANTHER" id="PTHR14710:SF2">
    <property type="entry name" value="GEM-ASSOCIATED PROTEIN 6"/>
    <property type="match status" value="1"/>
</dbReference>
<evidence type="ECO:0000259" key="1">
    <source>
        <dbReference type="PROSITE" id="PS52001"/>
    </source>
</evidence>
<dbReference type="InterPro" id="IPR046857">
    <property type="entry name" value="Gemin6_Sm-like_dom"/>
</dbReference>
<feature type="domain" description="AD" evidence="1">
    <location>
        <begin position="76"/>
        <end position="161"/>
    </location>
</feature>
<comment type="caution">
    <text evidence="2">The sequence shown here is derived from an EMBL/GenBank/DDBJ whole genome shotgun (WGS) entry which is preliminary data.</text>
</comment>
<dbReference type="PROSITE" id="PS52001">
    <property type="entry name" value="AD"/>
    <property type="match status" value="1"/>
</dbReference>
<dbReference type="Pfam" id="PF06372">
    <property type="entry name" value="Gemin6"/>
    <property type="match status" value="1"/>
</dbReference>
<sequence>MDKGQLYELLNYKIIAKTKNNQEHIGYLVCVDPISLTIILYNNERQPNTMMMITNHSIKSIQKLDSESICPIDNFQHLCDTFFEIQQQKIVSKIEFTDDELKQRRINMLQLMKANNVPVEEQDDALIVAYSVCINPPYMESDCLSNNPVVLERIRDIIRKG</sequence>
<dbReference type="InterPro" id="IPR009422">
    <property type="entry name" value="Gemin6"/>
</dbReference>
<organism evidence="2 3">
    <name type="scientific">Blomia tropicalis</name>
    <name type="common">Mite</name>
    <dbReference type="NCBI Taxonomy" id="40697"/>
    <lineage>
        <taxon>Eukaryota</taxon>
        <taxon>Metazoa</taxon>
        <taxon>Ecdysozoa</taxon>
        <taxon>Arthropoda</taxon>
        <taxon>Chelicerata</taxon>
        <taxon>Arachnida</taxon>
        <taxon>Acari</taxon>
        <taxon>Acariformes</taxon>
        <taxon>Sarcoptiformes</taxon>
        <taxon>Astigmata</taxon>
        <taxon>Glycyphagoidea</taxon>
        <taxon>Echimyopodidae</taxon>
        <taxon>Blomia</taxon>
    </lineage>
</organism>